<dbReference type="SUPFAM" id="SSF51556">
    <property type="entry name" value="Metallo-dependent hydrolases"/>
    <property type="match status" value="1"/>
</dbReference>
<protein>
    <submittedName>
        <fullName evidence="4">Amidohydrolase family protein</fullName>
    </submittedName>
</protein>
<dbReference type="GO" id="GO:0019748">
    <property type="term" value="P:secondary metabolic process"/>
    <property type="evidence" value="ECO:0007669"/>
    <property type="project" value="TreeGrafter"/>
</dbReference>
<dbReference type="InterPro" id="IPR032465">
    <property type="entry name" value="ACMSD"/>
</dbReference>
<dbReference type="GO" id="GO:0016787">
    <property type="term" value="F:hydrolase activity"/>
    <property type="evidence" value="ECO:0007669"/>
    <property type="project" value="InterPro"/>
</dbReference>
<name>A0AAU7CSG5_9BACT</name>
<dbReference type="CDD" id="cd01292">
    <property type="entry name" value="metallo-dependent_hydrolases"/>
    <property type="match status" value="1"/>
</dbReference>
<keyword evidence="2" id="KW-0732">Signal</keyword>
<dbReference type="InterPro" id="IPR006680">
    <property type="entry name" value="Amidohydro-rel"/>
</dbReference>
<feature type="chain" id="PRO_5043548856" evidence="2">
    <location>
        <begin position="24"/>
        <end position="372"/>
    </location>
</feature>
<sequence>MSRFVPWLLALSLFAPLLTEALGADDIKELKLRDWKPRSMLITRATEVPRPAFPLIDVHNHLGGGRKFLTPERVAGYLAEMDAAGVRTVVNLDGGWEQRLRETLAALDEAHPGRFLTYALIDFEGIDDTGWSDREVKRLEQSFEAGAKGLKFHKSLGLGVRDKQGRLIPVDDPKLDPIWEVCARYKRPVEIHTGDPGAFFTPLDRFNERWHELNDHPGWLFAGDGYPKRADLHAQRNRVIARHPNTTFICAHMANDAEDLAELSRWLETYPNMYVDIDARINELGRQPYSARRFMLKYQDRVMFGTDTTPNRAAYRMYYRFLETDDEYFDASAGHHPQGSWMIYGLFLPKEVLEKLYVKNAERLLFGLKPAV</sequence>
<gene>
    <name evidence="4" type="ORF">V5E97_16765</name>
</gene>
<reference evidence="4" key="1">
    <citation type="submission" date="2024-05" db="EMBL/GenBank/DDBJ databases">
        <title>Planctomycetes of the genus Singulisphaera possess chitinolytic capabilities.</title>
        <authorList>
            <person name="Ivanova A."/>
        </authorList>
    </citation>
    <scope>NUCLEOTIDE SEQUENCE</scope>
    <source>
        <strain evidence="4">Ch08T</strain>
    </source>
</reference>
<dbReference type="AlphaFoldDB" id="A0AAU7CSG5"/>
<dbReference type="PANTHER" id="PTHR21240">
    <property type="entry name" value="2-AMINO-3-CARBOXYLMUCONATE-6-SEMIALDEHYDE DECARBOXYLASE"/>
    <property type="match status" value="1"/>
</dbReference>
<dbReference type="EMBL" id="CP155447">
    <property type="protein sequence ID" value="XBH07621.1"/>
    <property type="molecule type" value="Genomic_DNA"/>
</dbReference>
<dbReference type="GO" id="GO:0016831">
    <property type="term" value="F:carboxy-lyase activity"/>
    <property type="evidence" value="ECO:0007669"/>
    <property type="project" value="InterPro"/>
</dbReference>
<feature type="signal peptide" evidence="2">
    <location>
        <begin position="1"/>
        <end position="23"/>
    </location>
</feature>
<evidence type="ECO:0000259" key="3">
    <source>
        <dbReference type="Pfam" id="PF04909"/>
    </source>
</evidence>
<dbReference type="GO" id="GO:0005737">
    <property type="term" value="C:cytoplasm"/>
    <property type="evidence" value="ECO:0007669"/>
    <property type="project" value="TreeGrafter"/>
</dbReference>
<organism evidence="4">
    <name type="scientific">Singulisphaera sp. Ch08</name>
    <dbReference type="NCBI Taxonomy" id="3120278"/>
    <lineage>
        <taxon>Bacteria</taxon>
        <taxon>Pseudomonadati</taxon>
        <taxon>Planctomycetota</taxon>
        <taxon>Planctomycetia</taxon>
        <taxon>Isosphaerales</taxon>
        <taxon>Isosphaeraceae</taxon>
        <taxon>Singulisphaera</taxon>
    </lineage>
</organism>
<dbReference type="RefSeq" id="WP_406700460.1">
    <property type="nucleotide sequence ID" value="NZ_CP155447.1"/>
</dbReference>
<accession>A0AAU7CSG5</accession>
<feature type="domain" description="Amidohydrolase-related" evidence="3">
    <location>
        <begin position="56"/>
        <end position="365"/>
    </location>
</feature>
<keyword evidence="1" id="KW-0456">Lyase</keyword>
<dbReference type="InterPro" id="IPR032466">
    <property type="entry name" value="Metal_Hydrolase"/>
</dbReference>
<evidence type="ECO:0000256" key="1">
    <source>
        <dbReference type="ARBA" id="ARBA00023239"/>
    </source>
</evidence>
<dbReference type="Gene3D" id="3.20.20.140">
    <property type="entry name" value="Metal-dependent hydrolases"/>
    <property type="match status" value="1"/>
</dbReference>
<dbReference type="PANTHER" id="PTHR21240:SF28">
    <property type="entry name" value="ISO-OROTATE DECARBOXYLASE (EUROFUNG)"/>
    <property type="match status" value="1"/>
</dbReference>
<dbReference type="Pfam" id="PF04909">
    <property type="entry name" value="Amidohydro_2"/>
    <property type="match status" value="1"/>
</dbReference>
<evidence type="ECO:0000256" key="2">
    <source>
        <dbReference type="SAM" id="SignalP"/>
    </source>
</evidence>
<proteinExistence type="predicted"/>
<evidence type="ECO:0000313" key="4">
    <source>
        <dbReference type="EMBL" id="XBH07621.1"/>
    </source>
</evidence>